<evidence type="ECO:0000313" key="3">
    <source>
        <dbReference type="Proteomes" id="UP000058599"/>
    </source>
</evidence>
<protein>
    <recommendedName>
        <fullName evidence="4">DUF1134 domain-containing protein</fullName>
    </recommendedName>
</protein>
<organism evidence="2 3">
    <name type="scientific">Sphingopyxis granuli</name>
    <dbReference type="NCBI Taxonomy" id="267128"/>
    <lineage>
        <taxon>Bacteria</taxon>
        <taxon>Pseudomonadati</taxon>
        <taxon>Pseudomonadota</taxon>
        <taxon>Alphaproteobacteria</taxon>
        <taxon>Sphingomonadales</taxon>
        <taxon>Sphingomonadaceae</taxon>
        <taxon>Sphingopyxis</taxon>
    </lineage>
</organism>
<dbReference type="Proteomes" id="UP000058599">
    <property type="component" value="Chromosome"/>
</dbReference>
<evidence type="ECO:0000313" key="2">
    <source>
        <dbReference type="EMBL" id="AMG74507.1"/>
    </source>
</evidence>
<feature type="compositionally biased region" description="Low complexity" evidence="1">
    <location>
        <begin position="95"/>
        <end position="111"/>
    </location>
</feature>
<name>A0AA86GN64_9SPHN</name>
<dbReference type="KEGG" id="sgi:SGRAN_2132"/>
<evidence type="ECO:0008006" key="4">
    <source>
        <dbReference type="Google" id="ProtNLM"/>
    </source>
</evidence>
<dbReference type="InterPro" id="IPR008325">
    <property type="entry name" value="EipA-like"/>
</dbReference>
<proteinExistence type="predicted"/>
<gene>
    <name evidence="2" type="ORF">SGRAN_2132</name>
</gene>
<sequence length="276" mass="28931">MINATFGPSMRAGQLLGEEMRRTLTTFATMALASIGMALAPLPAAAQMTSVDPNTAIDSDLDNPAPPPPVDTPSTAPGSETYDSDLATGSEQYGTTPDTTTATTDPATAATNAQPGTTYKQDDLIGAAEGVFGKGAQGLAAMIEDILRKQGEPNAYIVGREASGALGIGLRYGSGTLYHKVEGERPAYWTGPSIGFDAGANAGNTFVLVYNLFDSEDLYKRYPAGEGAAYLLGGFNASYLRRGDVVLIPIRVGVGARLGANVGYMKFRKKQSWLPF</sequence>
<evidence type="ECO:0000256" key="1">
    <source>
        <dbReference type="SAM" id="MobiDB-lite"/>
    </source>
</evidence>
<dbReference type="EMBL" id="CP012199">
    <property type="protein sequence ID" value="AMG74507.1"/>
    <property type="molecule type" value="Genomic_DNA"/>
</dbReference>
<dbReference type="AlphaFoldDB" id="A0AA86GN64"/>
<dbReference type="Pfam" id="PF06577">
    <property type="entry name" value="EipA"/>
    <property type="match status" value="1"/>
</dbReference>
<feature type="region of interest" description="Disordered" evidence="1">
    <location>
        <begin position="54"/>
        <end position="118"/>
    </location>
</feature>
<keyword evidence="3" id="KW-1185">Reference proteome</keyword>
<accession>A0AA86GN64</accession>
<reference evidence="2 3" key="1">
    <citation type="journal article" date="2016" name="BMC Genomics">
        <title>Genomic analysis of the nitrate-respiring Sphingopyxis granuli (formerly Sphingomonas macrogoltabida) strain TFA.</title>
        <authorList>
            <person name="Garcia-Romero I."/>
            <person name="Perez-Pulido A.J."/>
            <person name="Gonzalez-Flores Y.E."/>
            <person name="Reyes-Ramirez F."/>
            <person name="Santero E."/>
            <person name="Floriano B."/>
        </authorList>
    </citation>
    <scope>NUCLEOTIDE SEQUENCE [LARGE SCALE GENOMIC DNA]</scope>
    <source>
        <strain evidence="2 3">TFA</strain>
    </source>
</reference>